<dbReference type="AlphaFoldDB" id="A0A292PVA2"/>
<keyword evidence="2 9" id="KW-0853">WD repeat</keyword>
<keyword evidence="3 10" id="KW-0507">mRNA processing</keyword>
<evidence type="ECO:0000256" key="4">
    <source>
        <dbReference type="ARBA" id="ARBA00022737"/>
    </source>
</evidence>
<feature type="region of interest" description="Disordered" evidence="11">
    <location>
        <begin position="418"/>
        <end position="446"/>
    </location>
</feature>
<dbReference type="PANTHER" id="PTHR22836:SF0">
    <property type="entry name" value="PRE-MRNA 3' END PROCESSING PROTEIN WDR33"/>
    <property type="match status" value="1"/>
</dbReference>
<evidence type="ECO:0000256" key="6">
    <source>
        <dbReference type="ARBA" id="ARBA00023242"/>
    </source>
</evidence>
<name>A0A292PVA2_9PEZI</name>
<dbReference type="Gene3D" id="2.130.10.10">
    <property type="entry name" value="YVTN repeat-like/Quinoprotein amine dehydrogenase"/>
    <property type="match status" value="2"/>
</dbReference>
<feature type="repeat" description="WD" evidence="9">
    <location>
        <begin position="267"/>
        <end position="302"/>
    </location>
</feature>
<dbReference type="InterPro" id="IPR001680">
    <property type="entry name" value="WD40_rpt"/>
</dbReference>
<protein>
    <recommendedName>
        <fullName evidence="8 10">Polyadenylation factor subunit 2</fullName>
    </recommendedName>
</protein>
<dbReference type="FunFam" id="2.130.10.10:FF:001039">
    <property type="entry name" value="Polyadenylation factor subunit 2"/>
    <property type="match status" value="1"/>
</dbReference>
<feature type="repeat" description="WD" evidence="9">
    <location>
        <begin position="183"/>
        <end position="224"/>
    </location>
</feature>
<feature type="repeat" description="WD" evidence="9">
    <location>
        <begin position="142"/>
        <end position="174"/>
    </location>
</feature>
<dbReference type="InterPro" id="IPR020472">
    <property type="entry name" value="WD40_PAC1"/>
</dbReference>
<evidence type="ECO:0000256" key="5">
    <source>
        <dbReference type="ARBA" id="ARBA00022829"/>
    </source>
</evidence>
<feature type="compositionally biased region" description="Basic and acidic residues" evidence="11">
    <location>
        <begin position="1"/>
        <end position="11"/>
    </location>
</feature>
<keyword evidence="4" id="KW-0677">Repeat</keyword>
<dbReference type="EMBL" id="LN891043">
    <property type="protein sequence ID" value="CUS10558.1"/>
    <property type="molecule type" value="Genomic_DNA"/>
</dbReference>
<dbReference type="PRINTS" id="PR00320">
    <property type="entry name" value="GPROTEINBRPT"/>
</dbReference>
<evidence type="ECO:0000256" key="3">
    <source>
        <dbReference type="ARBA" id="ARBA00022664"/>
    </source>
</evidence>
<dbReference type="InterPro" id="IPR045245">
    <property type="entry name" value="Pfs2-like"/>
</dbReference>
<dbReference type="PROSITE" id="PS50082">
    <property type="entry name" value="WD_REPEATS_2"/>
    <property type="match status" value="6"/>
</dbReference>
<reference evidence="12" key="1">
    <citation type="submission" date="2015-10" db="EMBL/GenBank/DDBJ databases">
        <authorList>
            <person name="Regsiter A."/>
            <person name="william w."/>
        </authorList>
    </citation>
    <scope>NUCLEOTIDE SEQUENCE</scope>
    <source>
        <strain evidence="12">Montdore</strain>
    </source>
</reference>
<dbReference type="PANTHER" id="PTHR22836">
    <property type="entry name" value="WD40 REPEAT PROTEIN"/>
    <property type="match status" value="1"/>
</dbReference>
<feature type="repeat" description="WD" evidence="9">
    <location>
        <begin position="368"/>
        <end position="399"/>
    </location>
</feature>
<dbReference type="PROSITE" id="PS50294">
    <property type="entry name" value="WD_REPEATS_REGION"/>
    <property type="match status" value="3"/>
</dbReference>
<keyword evidence="13" id="KW-1185">Reference proteome</keyword>
<evidence type="ECO:0000313" key="12">
    <source>
        <dbReference type="EMBL" id="CUS10558.1"/>
    </source>
</evidence>
<evidence type="ECO:0000256" key="10">
    <source>
        <dbReference type="RuleBase" id="RU369034"/>
    </source>
</evidence>
<dbReference type="SMART" id="SM00320">
    <property type="entry name" value="WD40"/>
    <property type="match status" value="7"/>
</dbReference>
<evidence type="ECO:0000256" key="2">
    <source>
        <dbReference type="ARBA" id="ARBA00022574"/>
    </source>
</evidence>
<feature type="compositionally biased region" description="Gly residues" evidence="11">
    <location>
        <begin position="12"/>
        <end position="23"/>
    </location>
</feature>
<evidence type="ECO:0000256" key="7">
    <source>
        <dbReference type="ARBA" id="ARBA00025498"/>
    </source>
</evidence>
<keyword evidence="6 10" id="KW-0539">Nucleus</keyword>
<evidence type="ECO:0000256" key="9">
    <source>
        <dbReference type="PROSITE-ProRule" id="PRU00221"/>
    </source>
</evidence>
<dbReference type="Proteomes" id="UP001412239">
    <property type="component" value="Unassembled WGS sequence"/>
</dbReference>
<feature type="compositionally biased region" description="Pro residues" evidence="11">
    <location>
        <begin position="505"/>
        <end position="514"/>
    </location>
</feature>
<accession>A0A292PVA2</accession>
<dbReference type="CDD" id="cd00200">
    <property type="entry name" value="WD40"/>
    <property type="match status" value="1"/>
</dbReference>
<dbReference type="GO" id="GO:0031124">
    <property type="term" value="P:mRNA 3'-end processing"/>
    <property type="evidence" value="ECO:0007669"/>
    <property type="project" value="UniProtKB-UniRule"/>
</dbReference>
<sequence length="620" mass="66672">MARYEDRDRDGGGGGGSGGGGGGGERDGPYNRGRPLHRRPVTDYGASVGKWMMKRRMNWRGQNIDFLRPAPGFIVDLLPPAAYLENPASSLPTKHIHASLNKIKHPINVVKWTPEGRRLLTGSSSGEFTLWNGMGFNFETIMQAHDCAIRVCQYSHSGDWLLSGDQDGTVKYWQPNFNNVKVLDAHKEPIRDLSFSPTDAKFVTASDDGTLKIWNFNEGVEERALTGHGWDVKSVDWHPTKGLIVSGSKDHLVKLWDPRSSRCLTTLHGHKNTISKSLFQPTRGDLLATCARDQTCRIFDLRAMKDFCVLRGHEKDISTLAWHPIHPALISTGGSDGALNHYLLDESPQGVNASHTSSTIIHPAASIPFAHEYAIWSMEYHPLGHILCSGSNDRITRFWTRPRPGELDGFRDRHHIGDEAAAAMGTYDRRGRRNRQEEEEEEQDEADALVDQKMPLPGQQSHGIPGFPNIPNMPGLVPPLPMGGAVPGLGDLSSTLAGLFNTGKLPPPPPPPPHLQGGPGGGSGPPPPPLPVVGGAIPPGFIPPPPPPNFGIPVMGGAPAGGIPGIPGLGGGGVPTATQSLAANEDHQGGRNRAPLPSQKESLREAQGFRGGGAGGGNRR</sequence>
<comment type="subcellular location">
    <subcellularLocation>
        <location evidence="1 10">Nucleus</location>
    </subcellularLocation>
</comment>
<evidence type="ECO:0000256" key="1">
    <source>
        <dbReference type="ARBA" id="ARBA00004123"/>
    </source>
</evidence>
<feature type="region of interest" description="Disordered" evidence="11">
    <location>
        <begin position="559"/>
        <end position="620"/>
    </location>
</feature>
<proteinExistence type="predicted"/>
<dbReference type="GO" id="GO:0005847">
    <property type="term" value="C:mRNA cleavage and polyadenylation specificity factor complex"/>
    <property type="evidence" value="ECO:0007669"/>
    <property type="project" value="TreeGrafter"/>
</dbReference>
<evidence type="ECO:0000313" key="13">
    <source>
        <dbReference type="Proteomes" id="UP001412239"/>
    </source>
</evidence>
<evidence type="ECO:0000256" key="11">
    <source>
        <dbReference type="SAM" id="MobiDB-lite"/>
    </source>
</evidence>
<dbReference type="Pfam" id="PF00400">
    <property type="entry name" value="WD40"/>
    <property type="match status" value="6"/>
</dbReference>
<dbReference type="FunFam" id="2.130.10.10:FF:002008">
    <property type="entry name" value="Polyadenylation factor subunit 2"/>
    <property type="match status" value="1"/>
</dbReference>
<dbReference type="SUPFAM" id="SSF50978">
    <property type="entry name" value="WD40 repeat-like"/>
    <property type="match status" value="1"/>
</dbReference>
<feature type="region of interest" description="Disordered" evidence="11">
    <location>
        <begin position="1"/>
        <end position="42"/>
    </location>
</feature>
<dbReference type="GO" id="GO:0007059">
    <property type="term" value="P:chromosome segregation"/>
    <property type="evidence" value="ECO:0007669"/>
    <property type="project" value="UniProtKB-KW"/>
</dbReference>
<feature type="repeat" description="WD" evidence="9">
    <location>
        <begin position="100"/>
        <end position="132"/>
    </location>
</feature>
<feature type="repeat" description="WD" evidence="9">
    <location>
        <begin position="225"/>
        <end position="266"/>
    </location>
</feature>
<comment type="function">
    <text evidence="7">Required for 3'-end cleavage and polyadenylation of pre-mRNAs. Also involved in chromosome segregation where it has a role in chromosome attachment to the mitotic spindle.</text>
</comment>
<evidence type="ECO:0000256" key="8">
    <source>
        <dbReference type="ARBA" id="ARBA00026154"/>
    </source>
</evidence>
<feature type="compositionally biased region" description="Gly residues" evidence="11">
    <location>
        <begin position="609"/>
        <end position="620"/>
    </location>
</feature>
<gene>
    <name evidence="12" type="ORF">GSTUAT00005312001</name>
</gene>
<organism evidence="12 13">
    <name type="scientific">Tuber aestivum</name>
    <name type="common">summer truffle</name>
    <dbReference type="NCBI Taxonomy" id="59557"/>
    <lineage>
        <taxon>Eukaryota</taxon>
        <taxon>Fungi</taxon>
        <taxon>Dikarya</taxon>
        <taxon>Ascomycota</taxon>
        <taxon>Pezizomycotina</taxon>
        <taxon>Pezizomycetes</taxon>
        <taxon>Pezizales</taxon>
        <taxon>Tuberaceae</taxon>
        <taxon>Tuber</taxon>
    </lineage>
</organism>
<feature type="compositionally biased region" description="Gly residues" evidence="11">
    <location>
        <begin position="559"/>
        <end position="574"/>
    </location>
</feature>
<keyword evidence="5" id="KW-0159">Chromosome partition</keyword>
<feature type="region of interest" description="Disordered" evidence="11">
    <location>
        <begin position="497"/>
        <end position="545"/>
    </location>
</feature>
<dbReference type="InterPro" id="IPR015943">
    <property type="entry name" value="WD40/YVTN_repeat-like_dom_sf"/>
</dbReference>
<dbReference type="InterPro" id="IPR036322">
    <property type="entry name" value="WD40_repeat_dom_sf"/>
</dbReference>
<feature type="compositionally biased region" description="Acidic residues" evidence="11">
    <location>
        <begin position="437"/>
        <end position="446"/>
    </location>
</feature>